<proteinExistence type="predicted"/>
<reference evidence="3" key="1">
    <citation type="journal article" date="2019" name="Int. J. Syst. Evol. Microbiol.">
        <title>The Global Catalogue of Microorganisms (GCM) 10K type strain sequencing project: providing services to taxonomists for standard genome sequencing and annotation.</title>
        <authorList>
            <consortium name="The Broad Institute Genomics Platform"/>
            <consortium name="The Broad Institute Genome Sequencing Center for Infectious Disease"/>
            <person name="Wu L."/>
            <person name="Ma J."/>
        </authorList>
    </citation>
    <scope>NUCLEOTIDE SEQUENCE [LARGE SCALE GENOMIC DNA]</scope>
    <source>
        <strain evidence="3">JCM 16949</strain>
    </source>
</reference>
<dbReference type="Proteomes" id="UP001501004">
    <property type="component" value="Unassembled WGS sequence"/>
</dbReference>
<comment type="caution">
    <text evidence="2">The sequence shown here is derived from an EMBL/GenBank/DDBJ whole genome shotgun (WGS) entry which is preliminary data.</text>
</comment>
<evidence type="ECO:0008006" key="4">
    <source>
        <dbReference type="Google" id="ProtNLM"/>
    </source>
</evidence>
<dbReference type="InterPro" id="IPR009319">
    <property type="entry name" value="Phage_A118_VSP1"/>
</dbReference>
<dbReference type="Pfam" id="PF06152">
    <property type="entry name" value="Phage_min_cap2"/>
    <property type="match status" value="1"/>
</dbReference>
<accession>A0ABP7F5U7</accession>
<protein>
    <recommendedName>
        <fullName evidence="4">Minor capsid protein</fullName>
    </recommendedName>
</protein>
<evidence type="ECO:0000256" key="1">
    <source>
        <dbReference type="SAM" id="MobiDB-lite"/>
    </source>
</evidence>
<keyword evidence="3" id="KW-1185">Reference proteome</keyword>
<gene>
    <name evidence="2" type="ORF">GCM10022239_03450</name>
</gene>
<feature type="region of interest" description="Disordered" evidence="1">
    <location>
        <begin position="332"/>
        <end position="402"/>
    </location>
</feature>
<feature type="compositionally biased region" description="Basic and acidic residues" evidence="1">
    <location>
        <begin position="335"/>
        <end position="382"/>
    </location>
</feature>
<sequence length="402" mass="45115">MAVFVPDPEAFDLEEFIEQLSDELALRYRDAEDELIRELATRVYRDLELREMLPTEPVRGGLTAAERREQNRILGQLAVHRAQAVRELQGMAVAIVERLRRSGMAEEIIKVAAEEGEAAAAARLGLAKRLPTVFQTGSAATAVSALAISLQSRLEVMNQRITRYPQDAYQRIVSLTAPNTLLGVTTSLRQQQATVQRFLREGITGFVDKSGRNWRIGSYAEMAGRTAVNRAFNDAGIWRMEQSGIHLVTIVGGFDACKRCAPWIGKTLSTDGTPAGPRIMQHSTQDQTVTVYVAGTIEQARNAGWNHPNCRCRPVAMLPGLAAPQQDFEYNQQADEDRQKQRELERDIRSAKRDLDIAPDAVSRKRAERDLREARAARREFTSRTGRRVQSHREQLHFADGR</sequence>
<name>A0ABP7F5U7_9MICO</name>
<feature type="compositionally biased region" description="Basic and acidic residues" evidence="1">
    <location>
        <begin position="391"/>
        <end position="402"/>
    </location>
</feature>
<evidence type="ECO:0000313" key="3">
    <source>
        <dbReference type="Proteomes" id="UP001501004"/>
    </source>
</evidence>
<evidence type="ECO:0000313" key="2">
    <source>
        <dbReference type="EMBL" id="GAA3730157.1"/>
    </source>
</evidence>
<dbReference type="RefSeq" id="WP_344753068.1">
    <property type="nucleotide sequence ID" value="NZ_BAABAE010000001.1"/>
</dbReference>
<organism evidence="2 3">
    <name type="scientific">Leifsonella bigeumensis</name>
    <dbReference type="NCBI Taxonomy" id="433643"/>
    <lineage>
        <taxon>Bacteria</taxon>
        <taxon>Bacillati</taxon>
        <taxon>Actinomycetota</taxon>
        <taxon>Actinomycetes</taxon>
        <taxon>Micrococcales</taxon>
        <taxon>Microbacteriaceae</taxon>
        <taxon>Leifsonella</taxon>
    </lineage>
</organism>
<dbReference type="EMBL" id="BAABAE010000001">
    <property type="protein sequence ID" value="GAA3730157.1"/>
    <property type="molecule type" value="Genomic_DNA"/>
</dbReference>